<sequence length="549" mass="60486">MGLTLSEDKKRLLHCSDYNCVIPNGVVSIGGSFYKEETETYTENHGRNGKETKTRTKRVKVLQSVVIPPTVRYVRNWVFDECAGLKAIAFPDSVLSIGYGVFRRCSNLMGIRMPKNILQLGNMVLYDTALYKNEANWKDGVLYIGTNLVASRKDITNCKIIEGTRVIASEAFYSFPPFNGWRWYPPFCSNSGGNSALASVSIPDSVVNIGYNAFAGTALYKDDSKWKDNVLYIDHCLIDVKQELLVGDYQIEEGTRVIAEGAFEESYALMSVTLPDSLLSIGSYAFLQCVVLSSVEVPFGVFYIGQGAFSKCSSLASVTLPSSLEYMLSDVFNECSSLSEIKVYAVKPPVVDTTLGSNLDKSIPVYVPEESIDAYKAADGWCEFTNFQPLKDKEKKKTASVKEEKVEVTTKPTASKTAKAEPKAEKPAPQVVEKPETVASETPKAEPKHEKPTASVVEEPKTAAASATSPAKPNLSDVKKSAETKDYLITQGNDGSIMVYRKNGNEWEESDNAKGALRELAAQVSFDYDKSWTTRQFGAKLIDFVNKLS</sequence>
<feature type="compositionally biased region" description="Basic and acidic residues" evidence="1">
    <location>
        <begin position="443"/>
        <end position="452"/>
    </location>
</feature>
<dbReference type="Proteomes" id="UP000823641">
    <property type="component" value="Unassembled WGS sequence"/>
</dbReference>
<dbReference type="InterPro" id="IPR032675">
    <property type="entry name" value="LRR_dom_sf"/>
</dbReference>
<evidence type="ECO:0000256" key="1">
    <source>
        <dbReference type="SAM" id="MobiDB-lite"/>
    </source>
</evidence>
<dbReference type="InterPro" id="IPR026906">
    <property type="entry name" value="LRR_5"/>
</dbReference>
<feature type="compositionally biased region" description="Low complexity" evidence="1">
    <location>
        <begin position="462"/>
        <end position="472"/>
    </location>
</feature>
<feature type="region of interest" description="Disordered" evidence="1">
    <location>
        <begin position="393"/>
        <end position="481"/>
    </location>
</feature>
<organism evidence="2 3">
    <name type="scientific">Candidatus Gallipaludibacter merdavium</name>
    <dbReference type="NCBI Taxonomy" id="2840839"/>
    <lineage>
        <taxon>Bacteria</taxon>
        <taxon>Pseudomonadati</taxon>
        <taxon>Bacteroidota</taxon>
        <taxon>Bacteroidia</taxon>
        <taxon>Bacteroidales</taxon>
        <taxon>Candidatus Gallipaludibacter</taxon>
    </lineage>
</organism>
<name>A0A9D9N4K4_9BACT</name>
<dbReference type="SUPFAM" id="SSF52058">
    <property type="entry name" value="L domain-like"/>
    <property type="match status" value="1"/>
</dbReference>
<evidence type="ECO:0000313" key="3">
    <source>
        <dbReference type="Proteomes" id="UP000823641"/>
    </source>
</evidence>
<gene>
    <name evidence="2" type="ORF">IAA73_06585</name>
</gene>
<comment type="caution">
    <text evidence="2">The sequence shown here is derived from an EMBL/GenBank/DDBJ whole genome shotgun (WGS) entry which is preliminary data.</text>
</comment>
<dbReference type="PANTHER" id="PTHR45661:SF3">
    <property type="entry name" value="IG-LIKE DOMAIN-CONTAINING PROTEIN"/>
    <property type="match status" value="1"/>
</dbReference>
<protein>
    <submittedName>
        <fullName evidence="2">Leucine-rich repeat protein</fullName>
    </submittedName>
</protein>
<dbReference type="Gene3D" id="3.40.50.12480">
    <property type="match status" value="2"/>
</dbReference>
<accession>A0A9D9N4K4</accession>
<evidence type="ECO:0000313" key="2">
    <source>
        <dbReference type="EMBL" id="MBO8459978.1"/>
    </source>
</evidence>
<reference evidence="2" key="1">
    <citation type="submission" date="2020-10" db="EMBL/GenBank/DDBJ databases">
        <authorList>
            <person name="Gilroy R."/>
        </authorList>
    </citation>
    <scope>NUCLEOTIDE SEQUENCE</scope>
    <source>
        <strain evidence="2">G3-3990</strain>
    </source>
</reference>
<dbReference type="AlphaFoldDB" id="A0A9D9N4K4"/>
<dbReference type="InterPro" id="IPR053139">
    <property type="entry name" value="Surface_bspA-like"/>
</dbReference>
<dbReference type="PANTHER" id="PTHR45661">
    <property type="entry name" value="SURFACE ANTIGEN"/>
    <property type="match status" value="1"/>
</dbReference>
<dbReference type="Pfam" id="PF13306">
    <property type="entry name" value="LRR_5"/>
    <property type="match status" value="3"/>
</dbReference>
<proteinExistence type="predicted"/>
<dbReference type="Gene3D" id="3.80.10.10">
    <property type="entry name" value="Ribonuclease Inhibitor"/>
    <property type="match status" value="1"/>
</dbReference>
<reference evidence="2" key="2">
    <citation type="journal article" date="2021" name="PeerJ">
        <title>Extensive microbial diversity within the chicken gut microbiome revealed by metagenomics and culture.</title>
        <authorList>
            <person name="Gilroy R."/>
            <person name="Ravi A."/>
            <person name="Getino M."/>
            <person name="Pursley I."/>
            <person name="Horton D.L."/>
            <person name="Alikhan N.F."/>
            <person name="Baker D."/>
            <person name="Gharbi K."/>
            <person name="Hall N."/>
            <person name="Watson M."/>
            <person name="Adriaenssens E.M."/>
            <person name="Foster-Nyarko E."/>
            <person name="Jarju S."/>
            <person name="Secka A."/>
            <person name="Antonio M."/>
            <person name="Oren A."/>
            <person name="Chaudhuri R.R."/>
            <person name="La Ragione R."/>
            <person name="Hildebrand F."/>
            <person name="Pallen M.J."/>
        </authorList>
    </citation>
    <scope>NUCLEOTIDE SEQUENCE</scope>
    <source>
        <strain evidence="2">G3-3990</strain>
    </source>
</reference>
<dbReference type="EMBL" id="JADIMG010000066">
    <property type="protein sequence ID" value="MBO8459978.1"/>
    <property type="molecule type" value="Genomic_DNA"/>
</dbReference>
<feature type="compositionally biased region" description="Basic and acidic residues" evidence="1">
    <location>
        <begin position="393"/>
        <end position="408"/>
    </location>
</feature>